<gene>
    <name evidence="2" type="ORF">PCOR1329_LOCUS13171</name>
</gene>
<protein>
    <recommendedName>
        <fullName evidence="4">Subtilisin</fullName>
    </recommendedName>
</protein>
<sequence>MLSLSTSFHLRTLNSTDMYSVLNWVIAGVGPAGPARAAVKLTGLDLPSCPLAGPSPQLGWASAGGPGWQPGRAAGWAPPGAPGWQPGWAPAALLGRAPAREACW</sequence>
<feature type="compositionally biased region" description="Low complexity" evidence="1">
    <location>
        <begin position="69"/>
        <end position="81"/>
    </location>
</feature>
<dbReference type="Proteomes" id="UP001189429">
    <property type="component" value="Unassembled WGS sequence"/>
</dbReference>
<evidence type="ECO:0000256" key="1">
    <source>
        <dbReference type="SAM" id="MobiDB-lite"/>
    </source>
</evidence>
<accession>A0ABN9QM79</accession>
<comment type="caution">
    <text evidence="2">The sequence shown here is derived from an EMBL/GenBank/DDBJ whole genome shotgun (WGS) entry which is preliminary data.</text>
</comment>
<keyword evidence="3" id="KW-1185">Reference proteome</keyword>
<evidence type="ECO:0000313" key="2">
    <source>
        <dbReference type="EMBL" id="CAK0807234.1"/>
    </source>
</evidence>
<evidence type="ECO:0008006" key="4">
    <source>
        <dbReference type="Google" id="ProtNLM"/>
    </source>
</evidence>
<evidence type="ECO:0000313" key="3">
    <source>
        <dbReference type="Proteomes" id="UP001189429"/>
    </source>
</evidence>
<feature type="region of interest" description="Disordered" evidence="1">
    <location>
        <begin position="61"/>
        <end position="81"/>
    </location>
</feature>
<organism evidence="2 3">
    <name type="scientific">Prorocentrum cordatum</name>
    <dbReference type="NCBI Taxonomy" id="2364126"/>
    <lineage>
        <taxon>Eukaryota</taxon>
        <taxon>Sar</taxon>
        <taxon>Alveolata</taxon>
        <taxon>Dinophyceae</taxon>
        <taxon>Prorocentrales</taxon>
        <taxon>Prorocentraceae</taxon>
        <taxon>Prorocentrum</taxon>
    </lineage>
</organism>
<dbReference type="EMBL" id="CAUYUJ010003882">
    <property type="protein sequence ID" value="CAK0807234.1"/>
    <property type="molecule type" value="Genomic_DNA"/>
</dbReference>
<reference evidence="2" key="1">
    <citation type="submission" date="2023-10" db="EMBL/GenBank/DDBJ databases">
        <authorList>
            <person name="Chen Y."/>
            <person name="Shah S."/>
            <person name="Dougan E. K."/>
            <person name="Thang M."/>
            <person name="Chan C."/>
        </authorList>
    </citation>
    <scope>NUCLEOTIDE SEQUENCE [LARGE SCALE GENOMIC DNA]</scope>
</reference>
<name>A0ABN9QM79_9DINO</name>
<proteinExistence type="predicted"/>